<dbReference type="InterPro" id="IPR009003">
    <property type="entry name" value="Peptidase_S1_PA"/>
</dbReference>
<dbReference type="SMART" id="SM00020">
    <property type="entry name" value="Tryp_SPc"/>
    <property type="match status" value="1"/>
</dbReference>
<dbReference type="EMBL" id="KV934258">
    <property type="protein sequence ID" value="PIO29396.1"/>
    <property type="molecule type" value="Genomic_DNA"/>
</dbReference>
<evidence type="ECO:0000256" key="2">
    <source>
        <dbReference type="ARBA" id="ARBA00022801"/>
    </source>
</evidence>
<evidence type="ECO:0000256" key="4">
    <source>
        <dbReference type="ARBA" id="ARBA00023157"/>
    </source>
</evidence>
<evidence type="ECO:0000313" key="6">
    <source>
        <dbReference type="EMBL" id="PIO29396.1"/>
    </source>
</evidence>
<keyword evidence="3" id="KW-0720">Serine protease</keyword>
<evidence type="ECO:0000259" key="5">
    <source>
        <dbReference type="PROSITE" id="PS50240"/>
    </source>
</evidence>
<dbReference type="PROSITE" id="PS50240">
    <property type="entry name" value="TRYPSIN_DOM"/>
    <property type="match status" value="1"/>
</dbReference>
<dbReference type="InterPro" id="IPR001254">
    <property type="entry name" value="Trypsin_dom"/>
</dbReference>
<gene>
    <name evidence="6" type="ORF">AB205_0196410</name>
</gene>
<protein>
    <recommendedName>
        <fullName evidence="5">Peptidase S1 domain-containing protein</fullName>
    </recommendedName>
</protein>
<reference evidence="7" key="1">
    <citation type="journal article" date="2017" name="Nat. Commun.">
        <title>The North American bullfrog draft genome provides insight into hormonal regulation of long noncoding RNA.</title>
        <authorList>
            <person name="Hammond S.A."/>
            <person name="Warren R.L."/>
            <person name="Vandervalk B.P."/>
            <person name="Kucuk E."/>
            <person name="Khan H."/>
            <person name="Gibb E.A."/>
            <person name="Pandoh P."/>
            <person name="Kirk H."/>
            <person name="Zhao Y."/>
            <person name="Jones M."/>
            <person name="Mungall A.J."/>
            <person name="Coope R."/>
            <person name="Pleasance S."/>
            <person name="Moore R.A."/>
            <person name="Holt R.A."/>
            <person name="Round J.M."/>
            <person name="Ohora S."/>
            <person name="Walle B.V."/>
            <person name="Veldhoen N."/>
            <person name="Helbing C.C."/>
            <person name="Birol I."/>
        </authorList>
    </citation>
    <scope>NUCLEOTIDE SEQUENCE [LARGE SCALE GENOMIC DNA]</scope>
</reference>
<dbReference type="GO" id="GO:0005615">
    <property type="term" value="C:extracellular space"/>
    <property type="evidence" value="ECO:0007669"/>
    <property type="project" value="TreeGrafter"/>
</dbReference>
<evidence type="ECO:0000313" key="7">
    <source>
        <dbReference type="Proteomes" id="UP000228934"/>
    </source>
</evidence>
<keyword evidence="7" id="KW-1185">Reference proteome</keyword>
<feature type="domain" description="Peptidase S1" evidence="5">
    <location>
        <begin position="10"/>
        <end position="137"/>
    </location>
</feature>
<organism evidence="6 7">
    <name type="scientific">Aquarana catesbeiana</name>
    <name type="common">American bullfrog</name>
    <name type="synonym">Rana catesbeiana</name>
    <dbReference type="NCBI Taxonomy" id="8400"/>
    <lineage>
        <taxon>Eukaryota</taxon>
        <taxon>Metazoa</taxon>
        <taxon>Chordata</taxon>
        <taxon>Craniata</taxon>
        <taxon>Vertebrata</taxon>
        <taxon>Euteleostomi</taxon>
        <taxon>Amphibia</taxon>
        <taxon>Batrachia</taxon>
        <taxon>Anura</taxon>
        <taxon>Neobatrachia</taxon>
        <taxon>Ranoidea</taxon>
        <taxon>Ranidae</taxon>
        <taxon>Aquarana</taxon>
    </lineage>
</organism>
<dbReference type="PROSITE" id="PS00134">
    <property type="entry name" value="TRYPSIN_HIS"/>
    <property type="match status" value="1"/>
</dbReference>
<keyword evidence="2" id="KW-0378">Hydrolase</keyword>
<keyword evidence="1" id="KW-0645">Protease</keyword>
<dbReference type="PRINTS" id="PR00722">
    <property type="entry name" value="CHYMOTRYPSIN"/>
</dbReference>
<dbReference type="InterPro" id="IPR043504">
    <property type="entry name" value="Peptidase_S1_PA_chymotrypsin"/>
</dbReference>
<feature type="non-terminal residue" evidence="6">
    <location>
        <position position="1"/>
    </location>
</feature>
<accession>A0A2G9RNA1</accession>
<dbReference type="PANTHER" id="PTHR24264">
    <property type="entry name" value="TRYPSIN-RELATED"/>
    <property type="match status" value="1"/>
</dbReference>
<sequence>AVPISDDDKIVGGYTCQESAVPYQVSLHAGYHFCGGSLLNTLWVISAAHCYQKNIEVRLGEHNIGVLEGPEQFIKASKAIKHPQYDPNSLDNDIMLIRLRKPVKINSQVKTVSLPTRCAMEGTSCLISGWGNTLSSG</sequence>
<feature type="non-terminal residue" evidence="6">
    <location>
        <position position="137"/>
    </location>
</feature>
<name>A0A2G9RNA1_AQUCT</name>
<dbReference type="FunFam" id="2.40.10.10:FF:000166">
    <property type="entry name" value="Trypsin"/>
    <property type="match status" value="1"/>
</dbReference>
<dbReference type="GO" id="GO:0004252">
    <property type="term" value="F:serine-type endopeptidase activity"/>
    <property type="evidence" value="ECO:0007669"/>
    <property type="project" value="InterPro"/>
</dbReference>
<evidence type="ECO:0000256" key="3">
    <source>
        <dbReference type="ARBA" id="ARBA00022825"/>
    </source>
</evidence>
<dbReference type="SUPFAM" id="SSF50494">
    <property type="entry name" value="Trypsin-like serine proteases"/>
    <property type="match status" value="1"/>
</dbReference>
<dbReference type="InterPro" id="IPR018114">
    <property type="entry name" value="TRYPSIN_HIS"/>
</dbReference>
<keyword evidence="4" id="KW-1015">Disulfide bond</keyword>
<dbReference type="GO" id="GO:0006508">
    <property type="term" value="P:proteolysis"/>
    <property type="evidence" value="ECO:0007669"/>
    <property type="project" value="UniProtKB-KW"/>
</dbReference>
<dbReference type="AlphaFoldDB" id="A0A2G9RNA1"/>
<dbReference type="Pfam" id="PF00089">
    <property type="entry name" value="Trypsin"/>
    <property type="match status" value="1"/>
</dbReference>
<proteinExistence type="predicted"/>
<dbReference type="InterPro" id="IPR050127">
    <property type="entry name" value="Serine_Proteases_S1"/>
</dbReference>
<dbReference type="PANTHER" id="PTHR24264:SF82">
    <property type="entry name" value="TRYPSIN 10"/>
    <property type="match status" value="1"/>
</dbReference>
<dbReference type="Gene3D" id="2.40.10.10">
    <property type="entry name" value="Trypsin-like serine proteases"/>
    <property type="match status" value="2"/>
</dbReference>
<dbReference type="OrthoDB" id="10059102at2759"/>
<evidence type="ECO:0000256" key="1">
    <source>
        <dbReference type="ARBA" id="ARBA00022670"/>
    </source>
</evidence>
<dbReference type="InterPro" id="IPR001314">
    <property type="entry name" value="Peptidase_S1A"/>
</dbReference>
<dbReference type="CDD" id="cd00190">
    <property type="entry name" value="Tryp_SPc"/>
    <property type="match status" value="1"/>
</dbReference>
<dbReference type="Proteomes" id="UP000228934">
    <property type="component" value="Unassembled WGS sequence"/>
</dbReference>